<proteinExistence type="predicted"/>
<dbReference type="CDD" id="cd03401">
    <property type="entry name" value="SPFH_prohibitin"/>
    <property type="match status" value="1"/>
</dbReference>
<gene>
    <name evidence="5" type="ORF">ACFQ1T_04290</name>
</gene>
<accession>A0ABW3GFE0</accession>
<dbReference type="PANTHER" id="PTHR42911">
    <property type="entry name" value="MODULATOR OF FTSH PROTEASE HFLC"/>
    <property type="match status" value="1"/>
</dbReference>
<evidence type="ECO:0000313" key="5">
    <source>
        <dbReference type="EMBL" id="MFD0928993.1"/>
    </source>
</evidence>
<dbReference type="RefSeq" id="WP_379074215.1">
    <property type="nucleotide sequence ID" value="NZ_JBHTJW010000002.1"/>
</dbReference>
<dbReference type="EMBL" id="JBHTJW010000002">
    <property type="protein sequence ID" value="MFD0928993.1"/>
    <property type="molecule type" value="Genomic_DNA"/>
</dbReference>
<feature type="region of interest" description="Disordered" evidence="2">
    <location>
        <begin position="431"/>
        <end position="453"/>
    </location>
</feature>
<dbReference type="InterPro" id="IPR001107">
    <property type="entry name" value="Band_7"/>
</dbReference>
<keyword evidence="3" id="KW-1133">Transmembrane helix</keyword>
<dbReference type="SUPFAM" id="SSF117892">
    <property type="entry name" value="Band 7/SPFH domain"/>
    <property type="match status" value="1"/>
</dbReference>
<feature type="transmembrane region" description="Helical" evidence="3">
    <location>
        <begin position="70"/>
        <end position="89"/>
    </location>
</feature>
<dbReference type="InterPro" id="IPR036013">
    <property type="entry name" value="Band_7/SPFH_dom_sf"/>
</dbReference>
<keyword evidence="3" id="KW-0472">Membrane</keyword>
<evidence type="ECO:0000259" key="4">
    <source>
        <dbReference type="Pfam" id="PF01145"/>
    </source>
</evidence>
<keyword evidence="6" id="KW-1185">Reference proteome</keyword>
<sequence length="453" mass="49745">MDSSSKHRRNFKKPFLHKGDIMLNRIKQMTNTIRQAFSQSSQDSGAALAGSGWTVFKSTENFFSETRGTLLVLAATGAVGFLLYTHPLMQGLPAGGVGVRTNRLTGEDTVFRSGGVIVLPMIHDLRVFSLRDQTYRPKDMSHADGPSPLQSLEGLSLGVDLAVRYAVDTGKVDAMAKKLPDNIGQEIVEPAVQGIVYKTFSGYTVKEIFSSKRQTIQKMIEAELKPKLAADGIVLKSVQIGKIDLPADYRRGMESLLAEELASEKMRYTLELKDKRVKEAELEASAEKVRREKSAEAAANEQIIAAKAQEDAMKHILPFKQRQIEQRQLEAEADKQSRIRLAEGNAKSREIEAVGEANSREKLADAEAYRMERLGKVNAEQMEREGVLVTKHPLLIQKALADKLSDNIQVIIAPPPADGGFIGSALIGGNHQSTGTQSSQTVVTNMQSENEAE</sequence>
<name>A0ABW3GFE0_9PROT</name>
<evidence type="ECO:0000313" key="6">
    <source>
        <dbReference type="Proteomes" id="UP001597106"/>
    </source>
</evidence>
<comment type="subcellular location">
    <subcellularLocation>
        <location evidence="1">Membrane</location>
        <topology evidence="1">Single-pass membrane protein</topology>
    </subcellularLocation>
</comment>
<organism evidence="5 6">
    <name type="scientific">Methylophilus glucosoxydans</name>
    <dbReference type="NCBI Taxonomy" id="752553"/>
    <lineage>
        <taxon>Bacteria</taxon>
        <taxon>Pseudomonadati</taxon>
        <taxon>Pseudomonadota</taxon>
        <taxon>Betaproteobacteria</taxon>
        <taxon>Nitrosomonadales</taxon>
        <taxon>Methylophilaceae</taxon>
        <taxon>Methylophilus</taxon>
    </lineage>
</organism>
<dbReference type="Proteomes" id="UP001597106">
    <property type="component" value="Unassembled WGS sequence"/>
</dbReference>
<comment type="caution">
    <text evidence="5">The sequence shown here is derived from an EMBL/GenBank/DDBJ whole genome shotgun (WGS) entry which is preliminary data.</text>
</comment>
<reference evidence="6" key="1">
    <citation type="journal article" date="2019" name="Int. J. Syst. Evol. Microbiol.">
        <title>The Global Catalogue of Microorganisms (GCM) 10K type strain sequencing project: providing services to taxonomists for standard genome sequencing and annotation.</title>
        <authorList>
            <consortium name="The Broad Institute Genomics Platform"/>
            <consortium name="The Broad Institute Genome Sequencing Center for Infectious Disease"/>
            <person name="Wu L."/>
            <person name="Ma J."/>
        </authorList>
    </citation>
    <scope>NUCLEOTIDE SEQUENCE [LARGE SCALE GENOMIC DNA]</scope>
    <source>
        <strain evidence="6">CCUG 59685</strain>
    </source>
</reference>
<feature type="compositionally biased region" description="Low complexity" evidence="2">
    <location>
        <begin position="431"/>
        <end position="441"/>
    </location>
</feature>
<feature type="compositionally biased region" description="Polar residues" evidence="2">
    <location>
        <begin position="442"/>
        <end position="453"/>
    </location>
</feature>
<dbReference type="InterPro" id="IPR000163">
    <property type="entry name" value="Prohibitin"/>
</dbReference>
<feature type="domain" description="Band 7" evidence="4">
    <location>
        <begin position="94"/>
        <end position="281"/>
    </location>
</feature>
<evidence type="ECO:0000256" key="3">
    <source>
        <dbReference type="SAM" id="Phobius"/>
    </source>
</evidence>
<dbReference type="Gene3D" id="3.30.479.30">
    <property type="entry name" value="Band 7 domain"/>
    <property type="match status" value="1"/>
</dbReference>
<protein>
    <submittedName>
        <fullName evidence="5">SPFH domain-containing protein</fullName>
    </submittedName>
</protein>
<dbReference type="PANTHER" id="PTHR42911:SF2">
    <property type="entry name" value="PROHIBITIN FAMILY PROTEIN"/>
    <property type="match status" value="1"/>
</dbReference>
<keyword evidence="3" id="KW-0812">Transmembrane</keyword>
<evidence type="ECO:0000256" key="1">
    <source>
        <dbReference type="ARBA" id="ARBA00004167"/>
    </source>
</evidence>
<dbReference type="Pfam" id="PF01145">
    <property type="entry name" value="Band_7"/>
    <property type="match status" value="1"/>
</dbReference>
<evidence type="ECO:0000256" key="2">
    <source>
        <dbReference type="SAM" id="MobiDB-lite"/>
    </source>
</evidence>